<gene>
    <name evidence="1" type="ORF">CO2235_MP40067</name>
</gene>
<dbReference type="EMBL" id="OGUS01000139">
    <property type="protein sequence ID" value="SPC20711.1"/>
    <property type="molecule type" value="Genomic_DNA"/>
</dbReference>
<comment type="caution">
    <text evidence="1">The sequence shown here is derived from an EMBL/GenBank/DDBJ whole genome shotgun (WGS) entry which is preliminary data.</text>
</comment>
<protein>
    <submittedName>
        <fullName evidence="1">Uncharacterized protein</fullName>
    </submittedName>
</protein>
<accession>A0A375GFG0</accession>
<organism evidence="1">
    <name type="scientific">Cupriavidus oxalaticus</name>
    <dbReference type="NCBI Taxonomy" id="96344"/>
    <lineage>
        <taxon>Bacteria</taxon>
        <taxon>Pseudomonadati</taxon>
        <taxon>Pseudomonadota</taxon>
        <taxon>Betaproteobacteria</taxon>
        <taxon>Burkholderiales</taxon>
        <taxon>Burkholderiaceae</taxon>
        <taxon>Cupriavidus</taxon>
    </lineage>
</organism>
<proteinExistence type="predicted"/>
<name>A0A375GFG0_9BURK</name>
<dbReference type="AlphaFoldDB" id="A0A375GFG0"/>
<dbReference type="Proteomes" id="UP000256862">
    <property type="component" value="Plasmid CO2235_mp"/>
</dbReference>
<reference evidence="1" key="1">
    <citation type="submission" date="2018-01" db="EMBL/GenBank/DDBJ databases">
        <authorList>
            <person name="Clerissi C."/>
        </authorList>
    </citation>
    <scope>NUCLEOTIDE SEQUENCE</scope>
    <source>
        <strain evidence="1">Cupriavidus oxalaticus LMG 2235</strain>
    </source>
</reference>
<evidence type="ECO:0000313" key="1">
    <source>
        <dbReference type="EMBL" id="SPC20711.1"/>
    </source>
</evidence>
<sequence length="84" mass="8783">MRGAPRVRAAAPLGSGVAPKSRMRRYLSSAALAVLRLRAGGGEPLRAGLPLRAVVRFAAVRLPPESCRVVLAMAVAGWGKMHPA</sequence>